<sequence>MDMVDVTVLISRLRGRGLKMQKRIGVIVFYILQGLTVKSYLIAAMDPDDSCKVSDPHIHESNVEQKSNFQKEQKRPSG</sequence>
<protein>
    <submittedName>
        <fullName evidence="3">Uncharacterized protein</fullName>
    </submittedName>
</protein>
<evidence type="ECO:0000256" key="1">
    <source>
        <dbReference type="SAM" id="MobiDB-lite"/>
    </source>
</evidence>
<keyword evidence="4" id="KW-1185">Reference proteome</keyword>
<evidence type="ECO:0000313" key="4">
    <source>
        <dbReference type="Proteomes" id="UP000278351"/>
    </source>
</evidence>
<name>A0A3N4PSX8_9BACT</name>
<evidence type="ECO:0000256" key="2">
    <source>
        <dbReference type="SAM" id="Phobius"/>
    </source>
</evidence>
<reference evidence="3 4" key="1">
    <citation type="submission" date="2018-11" db="EMBL/GenBank/DDBJ databases">
        <title>Chitinophaga lutea sp.nov., isolate from arsenic contaminated soil.</title>
        <authorList>
            <person name="Zong Y."/>
        </authorList>
    </citation>
    <scope>NUCLEOTIDE SEQUENCE [LARGE SCALE GENOMIC DNA]</scope>
    <source>
        <strain evidence="3 4">ZY74</strain>
    </source>
</reference>
<organism evidence="3 4">
    <name type="scientific">Chitinophaga lutea</name>
    <dbReference type="NCBI Taxonomy" id="2488634"/>
    <lineage>
        <taxon>Bacteria</taxon>
        <taxon>Pseudomonadati</taxon>
        <taxon>Bacteroidota</taxon>
        <taxon>Chitinophagia</taxon>
        <taxon>Chitinophagales</taxon>
        <taxon>Chitinophagaceae</taxon>
        <taxon>Chitinophaga</taxon>
    </lineage>
</organism>
<feature type="transmembrane region" description="Helical" evidence="2">
    <location>
        <begin position="24"/>
        <end position="43"/>
    </location>
</feature>
<feature type="region of interest" description="Disordered" evidence="1">
    <location>
        <begin position="53"/>
        <end position="78"/>
    </location>
</feature>
<keyword evidence="2" id="KW-0472">Membrane</keyword>
<gene>
    <name evidence="3" type="ORF">EGT74_13665</name>
</gene>
<dbReference type="EMBL" id="RPDH01000002">
    <property type="protein sequence ID" value="RPE08111.1"/>
    <property type="molecule type" value="Genomic_DNA"/>
</dbReference>
<dbReference type="Proteomes" id="UP000278351">
    <property type="component" value="Unassembled WGS sequence"/>
</dbReference>
<keyword evidence="2" id="KW-1133">Transmembrane helix</keyword>
<evidence type="ECO:0000313" key="3">
    <source>
        <dbReference type="EMBL" id="RPE08111.1"/>
    </source>
</evidence>
<proteinExistence type="predicted"/>
<accession>A0A3N4PSX8</accession>
<comment type="caution">
    <text evidence="3">The sequence shown here is derived from an EMBL/GenBank/DDBJ whole genome shotgun (WGS) entry which is preliminary data.</text>
</comment>
<dbReference type="AlphaFoldDB" id="A0A3N4PSX8"/>
<keyword evidence="2" id="KW-0812">Transmembrane</keyword>